<accession>A0A2M7V0D2</accession>
<feature type="transmembrane region" description="Helical" evidence="1">
    <location>
        <begin position="61"/>
        <end position="81"/>
    </location>
</feature>
<keyword evidence="1" id="KW-1133">Transmembrane helix</keyword>
<dbReference type="AlphaFoldDB" id="A0A2M7V0D2"/>
<proteinExistence type="predicted"/>
<evidence type="ECO:0000313" key="3">
    <source>
        <dbReference type="Proteomes" id="UP000231538"/>
    </source>
</evidence>
<organism evidence="2 3">
    <name type="scientific">Candidatus Nealsonbacteria bacterium CG_4_10_14_0_2_um_filter_37_10</name>
    <dbReference type="NCBI Taxonomy" id="1974679"/>
    <lineage>
        <taxon>Bacteria</taxon>
        <taxon>Candidatus Nealsoniibacteriota</taxon>
    </lineage>
</organism>
<gene>
    <name evidence="2" type="ORF">COX89_00210</name>
</gene>
<keyword evidence="1" id="KW-0472">Membrane</keyword>
<dbReference type="EMBL" id="PFPC01000006">
    <property type="protein sequence ID" value="PIZ89682.1"/>
    <property type="molecule type" value="Genomic_DNA"/>
</dbReference>
<reference evidence="3" key="1">
    <citation type="submission" date="2017-09" db="EMBL/GenBank/DDBJ databases">
        <title>Depth-based differentiation of microbial function through sediment-hosted aquifers and enrichment of novel symbionts in the deep terrestrial subsurface.</title>
        <authorList>
            <person name="Probst A.J."/>
            <person name="Ladd B."/>
            <person name="Jarett J.K."/>
            <person name="Geller-Mcgrath D.E."/>
            <person name="Sieber C.M.K."/>
            <person name="Emerson J.B."/>
            <person name="Anantharaman K."/>
            <person name="Thomas B.C."/>
            <person name="Malmstrom R."/>
            <person name="Stieglmeier M."/>
            <person name="Klingl A."/>
            <person name="Woyke T."/>
            <person name="Ryan C.M."/>
            <person name="Banfield J.F."/>
        </authorList>
    </citation>
    <scope>NUCLEOTIDE SEQUENCE [LARGE SCALE GENOMIC DNA]</scope>
</reference>
<keyword evidence="1" id="KW-0812">Transmembrane</keyword>
<evidence type="ECO:0000256" key="1">
    <source>
        <dbReference type="SAM" id="Phobius"/>
    </source>
</evidence>
<comment type="caution">
    <text evidence="2">The sequence shown here is derived from an EMBL/GenBank/DDBJ whole genome shotgun (WGS) entry which is preliminary data.</text>
</comment>
<dbReference type="Proteomes" id="UP000231538">
    <property type="component" value="Unassembled WGS sequence"/>
</dbReference>
<sequence length="115" mass="13545">MKIPKPKILLSLPLALLSLEIYFGVLSGYFLSKYLSAKEAGQKNRWWKSIVFRIGNWQIHLHHWFYGLGILVSAAFFNLSFPFPQFSYAFLGGAIFQGIYCYRDWYKILIRKRET</sequence>
<protein>
    <submittedName>
        <fullName evidence="2">Uncharacterized protein</fullName>
    </submittedName>
</protein>
<name>A0A2M7V0D2_9BACT</name>
<evidence type="ECO:0000313" key="2">
    <source>
        <dbReference type="EMBL" id="PIZ89682.1"/>
    </source>
</evidence>